<name>A0AAV6UEZ5_9ARAC</name>
<keyword evidence="2" id="KW-1185">Reference proteome</keyword>
<evidence type="ECO:0000313" key="2">
    <source>
        <dbReference type="Proteomes" id="UP000827092"/>
    </source>
</evidence>
<proteinExistence type="predicted"/>
<reference evidence="1 2" key="1">
    <citation type="journal article" date="2022" name="Nat. Ecol. Evol.">
        <title>A masculinizing supergene underlies an exaggerated male reproductive morph in a spider.</title>
        <authorList>
            <person name="Hendrickx F."/>
            <person name="De Corte Z."/>
            <person name="Sonet G."/>
            <person name="Van Belleghem S.M."/>
            <person name="Kostlbacher S."/>
            <person name="Vangestel C."/>
        </authorList>
    </citation>
    <scope>NUCLEOTIDE SEQUENCE [LARGE SCALE GENOMIC DNA]</scope>
    <source>
        <strain evidence="1">W744_W776</strain>
    </source>
</reference>
<organism evidence="1 2">
    <name type="scientific">Oedothorax gibbosus</name>
    <dbReference type="NCBI Taxonomy" id="931172"/>
    <lineage>
        <taxon>Eukaryota</taxon>
        <taxon>Metazoa</taxon>
        <taxon>Ecdysozoa</taxon>
        <taxon>Arthropoda</taxon>
        <taxon>Chelicerata</taxon>
        <taxon>Arachnida</taxon>
        <taxon>Araneae</taxon>
        <taxon>Araneomorphae</taxon>
        <taxon>Entelegynae</taxon>
        <taxon>Araneoidea</taxon>
        <taxon>Linyphiidae</taxon>
        <taxon>Erigoninae</taxon>
        <taxon>Oedothorax</taxon>
    </lineage>
</organism>
<gene>
    <name evidence="1" type="ORF">JTE90_004091</name>
</gene>
<comment type="caution">
    <text evidence="1">The sequence shown here is derived from an EMBL/GenBank/DDBJ whole genome shotgun (WGS) entry which is preliminary data.</text>
</comment>
<sequence>MAPWTQVPCGYTLFFPLLEDERSGTHLLTRENRLFPTPGAKCNNLRCRFEDTGYLRGDKECAITGETAHC</sequence>
<dbReference type="Proteomes" id="UP000827092">
    <property type="component" value="Unassembled WGS sequence"/>
</dbReference>
<dbReference type="EMBL" id="JAFNEN010000468">
    <property type="protein sequence ID" value="KAG8182323.1"/>
    <property type="molecule type" value="Genomic_DNA"/>
</dbReference>
<accession>A0AAV6UEZ5</accession>
<evidence type="ECO:0000313" key="1">
    <source>
        <dbReference type="EMBL" id="KAG8182323.1"/>
    </source>
</evidence>
<protein>
    <submittedName>
        <fullName evidence="1">Uncharacterized protein</fullName>
    </submittedName>
</protein>
<dbReference type="AlphaFoldDB" id="A0AAV6UEZ5"/>